<name>A0AA40ANG8_9PEZI</name>
<comment type="caution">
    <text evidence="2">The sequence shown here is derived from an EMBL/GenBank/DDBJ whole genome shotgun (WGS) entry which is preliminary data.</text>
</comment>
<feature type="chain" id="PRO_5041222495" description="Secreted protein" evidence="1">
    <location>
        <begin position="16"/>
        <end position="86"/>
    </location>
</feature>
<evidence type="ECO:0008006" key="4">
    <source>
        <dbReference type="Google" id="ProtNLM"/>
    </source>
</evidence>
<evidence type="ECO:0000313" key="2">
    <source>
        <dbReference type="EMBL" id="KAK0719083.1"/>
    </source>
</evidence>
<proteinExistence type="predicted"/>
<reference evidence="2" key="1">
    <citation type="submission" date="2023-06" db="EMBL/GenBank/DDBJ databases">
        <title>Genome-scale phylogeny and comparative genomics of the fungal order Sordariales.</title>
        <authorList>
            <consortium name="Lawrence Berkeley National Laboratory"/>
            <person name="Hensen N."/>
            <person name="Bonometti L."/>
            <person name="Westerberg I."/>
            <person name="Brannstrom I.O."/>
            <person name="Guillou S."/>
            <person name="Cros-Aarteil S."/>
            <person name="Calhoun S."/>
            <person name="Haridas S."/>
            <person name="Kuo A."/>
            <person name="Mondo S."/>
            <person name="Pangilinan J."/>
            <person name="Riley R."/>
            <person name="Labutti K."/>
            <person name="Andreopoulos B."/>
            <person name="Lipzen A."/>
            <person name="Chen C."/>
            <person name="Yanf M."/>
            <person name="Daum C."/>
            <person name="Ng V."/>
            <person name="Clum A."/>
            <person name="Steindorff A."/>
            <person name="Ohm R."/>
            <person name="Martin F."/>
            <person name="Silar P."/>
            <person name="Natvig D."/>
            <person name="Lalanne C."/>
            <person name="Gautier V."/>
            <person name="Ament-Velasquez S.L."/>
            <person name="Kruys A."/>
            <person name="Hutchinson M.I."/>
            <person name="Powell A.J."/>
            <person name="Barry K."/>
            <person name="Miller A.N."/>
            <person name="Grigoriev I.V."/>
            <person name="Debuchy R."/>
            <person name="Gladieux P."/>
            <person name="Thoren M.H."/>
            <person name="Johannesson H."/>
        </authorList>
    </citation>
    <scope>NUCLEOTIDE SEQUENCE</scope>
    <source>
        <strain evidence="2">CBS 540.89</strain>
    </source>
</reference>
<evidence type="ECO:0000313" key="3">
    <source>
        <dbReference type="Proteomes" id="UP001172159"/>
    </source>
</evidence>
<keyword evidence="1" id="KW-0732">Signal</keyword>
<dbReference type="AlphaFoldDB" id="A0AA40ANG8"/>
<keyword evidence="3" id="KW-1185">Reference proteome</keyword>
<dbReference type="Proteomes" id="UP001172159">
    <property type="component" value="Unassembled WGS sequence"/>
</dbReference>
<sequence length="86" mass="9707">MSCLSSFLMWHGAFSASTASLSPCNLCSLSRWTKLPFSENRSLACQACLGPLVRFRLYPRLPQTQQLLVLAFFACKTISRSVLYQR</sequence>
<accession>A0AA40ANG8</accession>
<protein>
    <recommendedName>
        <fullName evidence="4">Secreted protein</fullName>
    </recommendedName>
</protein>
<feature type="signal peptide" evidence="1">
    <location>
        <begin position="1"/>
        <end position="15"/>
    </location>
</feature>
<evidence type="ECO:0000256" key="1">
    <source>
        <dbReference type="SAM" id="SignalP"/>
    </source>
</evidence>
<dbReference type="EMBL" id="JAUKTV010000013">
    <property type="protein sequence ID" value="KAK0719083.1"/>
    <property type="molecule type" value="Genomic_DNA"/>
</dbReference>
<organism evidence="2 3">
    <name type="scientific">Apiosordaria backusii</name>
    <dbReference type="NCBI Taxonomy" id="314023"/>
    <lineage>
        <taxon>Eukaryota</taxon>
        <taxon>Fungi</taxon>
        <taxon>Dikarya</taxon>
        <taxon>Ascomycota</taxon>
        <taxon>Pezizomycotina</taxon>
        <taxon>Sordariomycetes</taxon>
        <taxon>Sordariomycetidae</taxon>
        <taxon>Sordariales</taxon>
        <taxon>Lasiosphaeriaceae</taxon>
        <taxon>Apiosordaria</taxon>
    </lineage>
</organism>
<gene>
    <name evidence="2" type="ORF">B0T21DRAFT_374742</name>
</gene>